<evidence type="ECO:0000256" key="3">
    <source>
        <dbReference type="ARBA" id="ARBA00022468"/>
    </source>
</evidence>
<dbReference type="FunFam" id="2.70.50.30:FF:000004">
    <property type="entry name" value="Rho GDP-dissociation inhibitor 1"/>
    <property type="match status" value="1"/>
</dbReference>
<dbReference type="InterPro" id="IPR014756">
    <property type="entry name" value="Ig_E-set"/>
</dbReference>
<evidence type="ECO:0008006" key="7">
    <source>
        <dbReference type="Google" id="ProtNLM"/>
    </source>
</evidence>
<dbReference type="GO" id="GO:0016020">
    <property type="term" value="C:membrane"/>
    <property type="evidence" value="ECO:0000318"/>
    <property type="project" value="GO_Central"/>
</dbReference>
<dbReference type="GO" id="GO:0007266">
    <property type="term" value="P:Rho protein signal transduction"/>
    <property type="evidence" value="ECO:0000318"/>
    <property type="project" value="GO_Central"/>
</dbReference>
<dbReference type="PRINTS" id="PR00492">
    <property type="entry name" value="RHOGDI"/>
</dbReference>
<dbReference type="GO" id="GO:0005094">
    <property type="term" value="F:Rho GDP-dissociation inhibitor activity"/>
    <property type="evidence" value="ECO:0000318"/>
    <property type="project" value="GO_Central"/>
</dbReference>
<dbReference type="PANTHER" id="PTHR10980">
    <property type="entry name" value="RHO GDP-DISSOCIATION INHIBITOR"/>
    <property type="match status" value="1"/>
</dbReference>
<protein>
    <recommendedName>
        <fullName evidence="7">Rho GDP-dissociation inhibitor 1</fullName>
    </recommendedName>
</protein>
<proteinExistence type="inferred from homology"/>
<dbReference type="Pfam" id="PF02115">
    <property type="entry name" value="Rho_GDI"/>
    <property type="match status" value="1"/>
</dbReference>
<organism evidence="5 6">
    <name type="scientific">Monosiga brevicollis</name>
    <name type="common">Choanoflagellate</name>
    <dbReference type="NCBI Taxonomy" id="81824"/>
    <lineage>
        <taxon>Eukaryota</taxon>
        <taxon>Choanoflagellata</taxon>
        <taxon>Craspedida</taxon>
        <taxon>Salpingoecidae</taxon>
        <taxon>Monosiga</taxon>
    </lineage>
</organism>
<evidence type="ECO:0000256" key="1">
    <source>
        <dbReference type="ARBA" id="ARBA00004496"/>
    </source>
</evidence>
<dbReference type="InterPro" id="IPR000406">
    <property type="entry name" value="Rho_GDI"/>
</dbReference>
<dbReference type="EMBL" id="CH991550">
    <property type="protein sequence ID" value="EDQ89703.1"/>
    <property type="molecule type" value="Genomic_DNA"/>
</dbReference>
<dbReference type="PANTHER" id="PTHR10980:SF3">
    <property type="entry name" value="LD16419P"/>
    <property type="match status" value="1"/>
</dbReference>
<dbReference type="SUPFAM" id="SSF81296">
    <property type="entry name" value="E set domains"/>
    <property type="match status" value="1"/>
</dbReference>
<comment type="similarity">
    <text evidence="2">Belongs to the Rho GDI family.</text>
</comment>
<evidence type="ECO:0000256" key="2">
    <source>
        <dbReference type="ARBA" id="ARBA00009758"/>
    </source>
</evidence>
<dbReference type="GO" id="GO:0005096">
    <property type="term" value="F:GTPase activator activity"/>
    <property type="evidence" value="ECO:0007669"/>
    <property type="project" value="UniProtKB-KW"/>
</dbReference>
<dbReference type="Proteomes" id="UP000001357">
    <property type="component" value="Unassembled WGS sequence"/>
</dbReference>
<evidence type="ECO:0000313" key="5">
    <source>
        <dbReference type="EMBL" id="EDQ89703.1"/>
    </source>
</evidence>
<dbReference type="Gene3D" id="2.70.50.30">
    <property type="entry name" value="Coagulation Factor XIII, subunit A, domain 1"/>
    <property type="match status" value="1"/>
</dbReference>
<evidence type="ECO:0000256" key="4">
    <source>
        <dbReference type="ARBA" id="ARBA00022490"/>
    </source>
</evidence>
<dbReference type="InParanoid" id="A9UZ11"/>
<keyword evidence="3" id="KW-0343">GTPase activation</keyword>
<evidence type="ECO:0000313" key="6">
    <source>
        <dbReference type="Proteomes" id="UP000001357"/>
    </source>
</evidence>
<dbReference type="STRING" id="81824.A9UZ11"/>
<name>A9UZ11_MONBE</name>
<comment type="subcellular location">
    <subcellularLocation>
        <location evidence="1">Cytoplasm</location>
    </subcellularLocation>
</comment>
<gene>
    <name evidence="5" type="ORF">MONBRDRAFT_32357</name>
</gene>
<dbReference type="eggNOG" id="KOG3205">
    <property type="taxonomic scope" value="Eukaryota"/>
</dbReference>
<dbReference type="GeneID" id="5890899"/>
<dbReference type="AlphaFoldDB" id="A9UZ11"/>
<sequence>MAAAQGDEDFETTPGYKAPAQVDLNTLQNLDKDDEALNRWKAKLLEGVDQSAGSGDPRRVIVEKMTFVSAEKEMELDLTGDLASIKAQSFTIKEGVQFRLKIDFRVQHEVVAGLRYTDGVYRKALRVIKNNYMLGSYGPKAEVQSAMTPWDEVRACLHQATDVFVTPLPCLAFVCGPSLSCVDLA</sequence>
<dbReference type="KEGG" id="mbr:MONBRDRAFT_32357"/>
<keyword evidence="4" id="KW-0963">Cytoplasm</keyword>
<dbReference type="GO" id="GO:0005829">
    <property type="term" value="C:cytosol"/>
    <property type="evidence" value="ECO:0000318"/>
    <property type="project" value="GO_Central"/>
</dbReference>
<keyword evidence="6" id="KW-1185">Reference proteome</keyword>
<accession>A9UZ11</accession>
<dbReference type="RefSeq" id="XP_001745732.1">
    <property type="nucleotide sequence ID" value="XM_001745680.1"/>
</dbReference>
<dbReference type="FunCoup" id="A9UZ11">
    <property type="interactions" value="1225"/>
</dbReference>
<reference evidence="5 6" key="1">
    <citation type="journal article" date="2008" name="Nature">
        <title>The genome of the choanoflagellate Monosiga brevicollis and the origin of metazoans.</title>
        <authorList>
            <consortium name="JGI Sequencing"/>
            <person name="King N."/>
            <person name="Westbrook M.J."/>
            <person name="Young S.L."/>
            <person name="Kuo A."/>
            <person name="Abedin M."/>
            <person name="Chapman J."/>
            <person name="Fairclough S."/>
            <person name="Hellsten U."/>
            <person name="Isogai Y."/>
            <person name="Letunic I."/>
            <person name="Marr M."/>
            <person name="Pincus D."/>
            <person name="Putnam N."/>
            <person name="Rokas A."/>
            <person name="Wright K.J."/>
            <person name="Zuzow R."/>
            <person name="Dirks W."/>
            <person name="Good M."/>
            <person name="Goodstein D."/>
            <person name="Lemons D."/>
            <person name="Li W."/>
            <person name="Lyons J.B."/>
            <person name="Morris A."/>
            <person name="Nichols S."/>
            <person name="Richter D.J."/>
            <person name="Salamov A."/>
            <person name="Bork P."/>
            <person name="Lim W.A."/>
            <person name="Manning G."/>
            <person name="Miller W.T."/>
            <person name="McGinnis W."/>
            <person name="Shapiro H."/>
            <person name="Tjian R."/>
            <person name="Grigoriev I.V."/>
            <person name="Rokhsar D."/>
        </authorList>
    </citation>
    <scope>NUCLEOTIDE SEQUENCE [LARGE SCALE GENOMIC DNA]</scope>
    <source>
        <strain evidence="6">MX1 / ATCC 50154</strain>
    </source>
</reference>
<dbReference type="InterPro" id="IPR024792">
    <property type="entry name" value="RhoGDI_dom_sf"/>
</dbReference>